<sequence length="82" mass="9602">MELNYEQARRLEGKMIQYKNETGELVVGRVIKVRKEGLEIEEFSSSNTSDGYGYGFWGRRPFFRPPVFVPFVGFGFAPFFFF</sequence>
<comment type="caution">
    <text evidence="2">The sequence shown here is derived from an EMBL/GenBank/DDBJ whole genome shotgun (WGS) entry which is preliminary data.</text>
</comment>
<dbReference type="RefSeq" id="WP_007087189.1">
    <property type="nucleotide sequence ID" value="NZ_AJLS01000136.1"/>
</dbReference>
<feature type="transmembrane region" description="Helical" evidence="1">
    <location>
        <begin position="62"/>
        <end position="81"/>
    </location>
</feature>
<evidence type="ECO:0000313" key="3">
    <source>
        <dbReference type="Proteomes" id="UP000006316"/>
    </source>
</evidence>
<keyword evidence="3" id="KW-1185">Reference proteome</keyword>
<dbReference type="EMBL" id="AJLS01000136">
    <property type="protein sequence ID" value="EKN65311.1"/>
    <property type="molecule type" value="Genomic_DNA"/>
</dbReference>
<accession>K6DWS5</accession>
<evidence type="ECO:0000256" key="1">
    <source>
        <dbReference type="SAM" id="Phobius"/>
    </source>
</evidence>
<dbReference type="AlphaFoldDB" id="K6DWS5"/>
<proteinExistence type="predicted"/>
<name>K6DWS5_9BACI</name>
<gene>
    <name evidence="2" type="ORF">BABA_20986</name>
</gene>
<keyword evidence="1" id="KW-1133">Transmembrane helix</keyword>
<dbReference type="eggNOG" id="ENOG5030D4G">
    <property type="taxonomic scope" value="Bacteria"/>
</dbReference>
<evidence type="ECO:0000313" key="2">
    <source>
        <dbReference type="EMBL" id="EKN65311.1"/>
    </source>
</evidence>
<protein>
    <submittedName>
        <fullName evidence="2">Uncharacterized protein</fullName>
    </submittedName>
</protein>
<dbReference type="OrthoDB" id="2942149at2"/>
<reference evidence="2 3" key="1">
    <citation type="journal article" date="2012" name="Front. Microbiol.">
        <title>Redundancy and modularity in membrane-associated dissimilatory nitrate reduction in Bacillus.</title>
        <authorList>
            <person name="Heylen K."/>
            <person name="Keltjens J."/>
        </authorList>
    </citation>
    <scope>NUCLEOTIDE SEQUENCE [LARGE SCALE GENOMIC DNA]</scope>
    <source>
        <strain evidence="3">LMG 21833T</strain>
    </source>
</reference>
<organism evidence="2 3">
    <name type="scientific">Neobacillus bataviensis LMG 21833</name>
    <dbReference type="NCBI Taxonomy" id="1117379"/>
    <lineage>
        <taxon>Bacteria</taxon>
        <taxon>Bacillati</taxon>
        <taxon>Bacillota</taxon>
        <taxon>Bacilli</taxon>
        <taxon>Bacillales</taxon>
        <taxon>Bacillaceae</taxon>
        <taxon>Neobacillus</taxon>
    </lineage>
</organism>
<keyword evidence="1" id="KW-0472">Membrane</keyword>
<dbReference type="Proteomes" id="UP000006316">
    <property type="component" value="Unassembled WGS sequence"/>
</dbReference>
<dbReference type="PATRIC" id="fig|1117379.3.peg.4350"/>
<keyword evidence="1" id="KW-0812">Transmembrane</keyword>
<dbReference type="STRING" id="1117379.BABA_20986"/>